<dbReference type="Proteomes" id="UP000803884">
    <property type="component" value="Unassembled WGS sequence"/>
</dbReference>
<proteinExistence type="predicted"/>
<accession>A0AB34KCG0</accession>
<gene>
    <name evidence="2" type="ORF">WHR41_09447</name>
</gene>
<dbReference type="RefSeq" id="XP_069224855.1">
    <property type="nucleotide sequence ID" value="XM_069378050.1"/>
</dbReference>
<feature type="compositionally biased region" description="Polar residues" evidence="1">
    <location>
        <begin position="1"/>
        <end position="16"/>
    </location>
</feature>
<sequence length="68" mass="7253">MSDHNVTSTTMSRIGNSDSTSSDGRSDVSHSSDQEIEGSPTPPPEEVTVSEAIEDAPGPELRKLVKRL</sequence>
<dbReference type="AlphaFoldDB" id="A0AB34KCG0"/>
<name>A0AB34KCG0_9PEZI</name>
<organism evidence="2 3">
    <name type="scientific">Cladosporium halotolerans</name>
    <dbReference type="NCBI Taxonomy" id="1052096"/>
    <lineage>
        <taxon>Eukaryota</taxon>
        <taxon>Fungi</taxon>
        <taxon>Dikarya</taxon>
        <taxon>Ascomycota</taxon>
        <taxon>Pezizomycotina</taxon>
        <taxon>Dothideomycetes</taxon>
        <taxon>Dothideomycetidae</taxon>
        <taxon>Cladosporiales</taxon>
        <taxon>Cladosporiaceae</taxon>
        <taxon>Cladosporium</taxon>
    </lineage>
</organism>
<evidence type="ECO:0000256" key="1">
    <source>
        <dbReference type="SAM" id="MobiDB-lite"/>
    </source>
</evidence>
<dbReference type="EMBL" id="JAAQHG020000196">
    <property type="protein sequence ID" value="KAL1581746.1"/>
    <property type="molecule type" value="Genomic_DNA"/>
</dbReference>
<evidence type="ECO:0000313" key="3">
    <source>
        <dbReference type="Proteomes" id="UP000803884"/>
    </source>
</evidence>
<feature type="compositionally biased region" description="Basic and acidic residues" evidence="1">
    <location>
        <begin position="24"/>
        <end position="33"/>
    </location>
</feature>
<protein>
    <submittedName>
        <fullName evidence="2">Uncharacterized protein</fullName>
    </submittedName>
</protein>
<dbReference type="GeneID" id="96010888"/>
<comment type="caution">
    <text evidence="2">The sequence shown here is derived from an EMBL/GenBank/DDBJ whole genome shotgun (WGS) entry which is preliminary data.</text>
</comment>
<keyword evidence="3" id="KW-1185">Reference proteome</keyword>
<feature type="region of interest" description="Disordered" evidence="1">
    <location>
        <begin position="1"/>
        <end position="68"/>
    </location>
</feature>
<evidence type="ECO:0000313" key="2">
    <source>
        <dbReference type="EMBL" id="KAL1581746.1"/>
    </source>
</evidence>
<reference evidence="2 3" key="1">
    <citation type="journal article" date="2020" name="Microbiol. Resour. Announc.">
        <title>Draft Genome Sequence of a Cladosporium Species Isolated from the Mesophotic Ascidian Didemnum maculosum.</title>
        <authorList>
            <person name="Gioti A."/>
            <person name="Siaperas R."/>
            <person name="Nikolaivits E."/>
            <person name="Le Goff G."/>
            <person name="Ouazzani J."/>
            <person name="Kotoulas G."/>
            <person name="Topakas E."/>
        </authorList>
    </citation>
    <scope>NUCLEOTIDE SEQUENCE [LARGE SCALE GENOMIC DNA]</scope>
    <source>
        <strain evidence="2 3">TM138-S3</strain>
    </source>
</reference>